<reference evidence="1 2" key="1">
    <citation type="journal article" date="2014" name="Genome Announc.">
        <title>Draft Genome Sequence of Marine Flavobacterium Jejuia pallidilutea Strain 11shimoA1 and Pigmentation Mutants.</title>
        <authorList>
            <person name="Takatani N."/>
            <person name="Nakanishi M."/>
            <person name="Meirelles P."/>
            <person name="Mino S."/>
            <person name="Suda W."/>
            <person name="Oshima K."/>
            <person name="Hattori M."/>
            <person name="Ohkuma M."/>
            <person name="Hosokawa M."/>
            <person name="Miyashita K."/>
            <person name="Thompson F.L."/>
            <person name="Niwa A."/>
            <person name="Sawabe T."/>
            <person name="Sawabe T."/>
        </authorList>
    </citation>
    <scope>NUCLEOTIDE SEQUENCE [LARGE SCALE GENOMIC DNA]</scope>
    <source>
        <strain evidence="1 2">JCM 19301</strain>
    </source>
</reference>
<dbReference type="AlphaFoldDB" id="A0A090WDK5"/>
<accession>A0A090WDK5</accession>
<proteinExistence type="predicted"/>
<dbReference type="InterPro" id="IPR008979">
    <property type="entry name" value="Galactose-bd-like_sf"/>
</dbReference>
<dbReference type="Proteomes" id="UP000029641">
    <property type="component" value="Unassembled WGS sequence"/>
</dbReference>
<evidence type="ECO:0000313" key="2">
    <source>
        <dbReference type="Proteomes" id="UP000029641"/>
    </source>
</evidence>
<evidence type="ECO:0008006" key="3">
    <source>
        <dbReference type="Google" id="ProtNLM"/>
    </source>
</evidence>
<sequence length="59" mass="6784">MKLYVNDEYIRTLEFKPTGGWEKEWKFVPTIITLKSGANSIKLETTGESGPFVDELFID</sequence>
<comment type="caution">
    <text evidence="1">The sequence shown here is derived from an EMBL/GenBank/DDBJ whole genome shotgun (WGS) entry which is preliminary data.</text>
</comment>
<dbReference type="Gene3D" id="2.60.120.260">
    <property type="entry name" value="Galactose-binding domain-like"/>
    <property type="match status" value="1"/>
</dbReference>
<gene>
    <name evidence="1" type="ORF">JCM19301_3307</name>
</gene>
<dbReference type="EMBL" id="BBNR01000002">
    <property type="protein sequence ID" value="GAL65622.1"/>
    <property type="molecule type" value="Genomic_DNA"/>
</dbReference>
<protein>
    <recommendedName>
        <fullName evidence="3">CBM6 domain-containing protein</fullName>
    </recommendedName>
</protein>
<organism evidence="1 2">
    <name type="scientific">Jejuia pallidilutea</name>
    <dbReference type="NCBI Taxonomy" id="504487"/>
    <lineage>
        <taxon>Bacteria</taxon>
        <taxon>Pseudomonadati</taxon>
        <taxon>Bacteroidota</taxon>
        <taxon>Flavobacteriia</taxon>
        <taxon>Flavobacteriales</taxon>
        <taxon>Flavobacteriaceae</taxon>
        <taxon>Jejuia</taxon>
    </lineage>
</organism>
<name>A0A090WDK5_9FLAO</name>
<dbReference type="SUPFAM" id="SSF49785">
    <property type="entry name" value="Galactose-binding domain-like"/>
    <property type="match status" value="1"/>
</dbReference>
<evidence type="ECO:0000313" key="1">
    <source>
        <dbReference type="EMBL" id="GAL65622.1"/>
    </source>
</evidence>